<name>A0ABP3NR51_9GAMM</name>
<gene>
    <name evidence="2" type="ORF">GCM10009098_15980</name>
</gene>
<feature type="signal peptide" evidence="1">
    <location>
        <begin position="1"/>
        <end position="21"/>
    </location>
</feature>
<keyword evidence="3" id="KW-1185">Reference proteome</keyword>
<sequence>MKTTRRIATPFLIVASSLLVACGGGSDNGGSNNSGGTGNSGSNDTVTLSATVIHPTVCNTQVPATNAELVVYDNNWAIKSRHTPDATGKINAVIPKTDFVNISLITNDGEGSARRISVNTFTQHPVGDLGIFQTADVSADGCECQTTNLTVTTGQWLEYPPQLIGYNSNKAIAPHNTFFNSYEFNNVEICRVAGGNWPTLYAATHWSETPRTAGYLSNYDPSDELVIDLEYSPTTYSANFDPAASSTSVMHHFGDAYISYSAPGSSSDIELFDNFPDFNAVSLRVYDSYSNYYENIEVRQGRTQRYTVAAPYSSTVSVTLPDSEEQEKLMQAMLAWLSSDSNNYDLSNINNFETFFATLTATLTDGSSYTQTFYGPNRGVIPENVLPTDYGVEALLNEESITFYFSMIRYGERQSYQQYLASSVTTSRLTLTERLLGNRSQYSSIFVDISQ</sequence>
<feature type="chain" id="PRO_5045431118" description="Lipoprotein" evidence="1">
    <location>
        <begin position="22"/>
        <end position="451"/>
    </location>
</feature>
<accession>A0ABP3NR51</accession>
<dbReference type="RefSeq" id="WP_226766518.1">
    <property type="nucleotide sequence ID" value="NZ_BAAAEO010000002.1"/>
</dbReference>
<dbReference type="EMBL" id="BAAAEO010000002">
    <property type="protein sequence ID" value="GAA0549156.1"/>
    <property type="molecule type" value="Genomic_DNA"/>
</dbReference>
<evidence type="ECO:0000256" key="1">
    <source>
        <dbReference type="SAM" id="SignalP"/>
    </source>
</evidence>
<protein>
    <recommendedName>
        <fullName evidence="4">Lipoprotein</fullName>
    </recommendedName>
</protein>
<dbReference type="Proteomes" id="UP001501169">
    <property type="component" value="Unassembled WGS sequence"/>
</dbReference>
<dbReference type="PROSITE" id="PS51257">
    <property type="entry name" value="PROKAR_LIPOPROTEIN"/>
    <property type="match status" value="1"/>
</dbReference>
<evidence type="ECO:0000313" key="2">
    <source>
        <dbReference type="EMBL" id="GAA0549156.1"/>
    </source>
</evidence>
<keyword evidence="1" id="KW-0732">Signal</keyword>
<reference evidence="3" key="1">
    <citation type="journal article" date="2019" name="Int. J. Syst. Evol. Microbiol.">
        <title>The Global Catalogue of Microorganisms (GCM) 10K type strain sequencing project: providing services to taxonomists for standard genome sequencing and annotation.</title>
        <authorList>
            <consortium name="The Broad Institute Genomics Platform"/>
            <consortium name="The Broad Institute Genome Sequencing Center for Infectious Disease"/>
            <person name="Wu L."/>
            <person name="Ma J."/>
        </authorList>
    </citation>
    <scope>NUCLEOTIDE SEQUENCE [LARGE SCALE GENOMIC DNA]</scope>
    <source>
        <strain evidence="3">JCM 14331</strain>
    </source>
</reference>
<organism evidence="2 3">
    <name type="scientific">Rheinheimera aquimaris</name>
    <dbReference type="NCBI Taxonomy" id="412437"/>
    <lineage>
        <taxon>Bacteria</taxon>
        <taxon>Pseudomonadati</taxon>
        <taxon>Pseudomonadota</taxon>
        <taxon>Gammaproteobacteria</taxon>
        <taxon>Chromatiales</taxon>
        <taxon>Chromatiaceae</taxon>
        <taxon>Rheinheimera</taxon>
    </lineage>
</organism>
<evidence type="ECO:0000313" key="3">
    <source>
        <dbReference type="Proteomes" id="UP001501169"/>
    </source>
</evidence>
<comment type="caution">
    <text evidence="2">The sequence shown here is derived from an EMBL/GenBank/DDBJ whole genome shotgun (WGS) entry which is preliminary data.</text>
</comment>
<evidence type="ECO:0008006" key="4">
    <source>
        <dbReference type="Google" id="ProtNLM"/>
    </source>
</evidence>
<proteinExistence type="predicted"/>